<name>A0ABZ2GX98_9GAMM</name>
<dbReference type="EMBL" id="CP135136">
    <property type="protein sequence ID" value="WWR12043.1"/>
    <property type="molecule type" value="Genomic_DNA"/>
</dbReference>
<gene>
    <name evidence="2" type="ORF">RQL38_00130</name>
</gene>
<feature type="signal peptide" evidence="1">
    <location>
        <begin position="1"/>
        <end position="21"/>
    </location>
</feature>
<sequence>MIKHKFILFILNILLTFVSNAQTIFPNGCKKNGYYFNNKNLFINISGKQSLYLFYNYSKFPIKITQNKEQKKIINFFLTISTILDPMNWSAFSLDTKNFCFECFSKKNNTFHKIKCINVLYICQYTNAKFTSSNYGTYWAASNKKLKNIIKETVSKGIYLHW</sequence>
<evidence type="ECO:0000313" key="2">
    <source>
        <dbReference type="EMBL" id="WWR12043.1"/>
    </source>
</evidence>
<accession>A0ABZ2GX98</accession>
<feature type="chain" id="PRO_5046685121" description="Enhanced entry protein EnhB" evidence="1">
    <location>
        <begin position="22"/>
        <end position="162"/>
    </location>
</feature>
<evidence type="ECO:0008006" key="4">
    <source>
        <dbReference type="Google" id="ProtNLM"/>
    </source>
</evidence>
<organism evidence="2 3">
    <name type="scientific">Candidatus Legionella polyplacis</name>
    <dbReference type="NCBI Taxonomy" id="2005262"/>
    <lineage>
        <taxon>Bacteria</taxon>
        <taxon>Pseudomonadati</taxon>
        <taxon>Pseudomonadota</taxon>
        <taxon>Gammaproteobacteria</taxon>
        <taxon>Legionellales</taxon>
        <taxon>Legionellaceae</taxon>
        <taxon>Legionella</taxon>
    </lineage>
</organism>
<protein>
    <recommendedName>
        <fullName evidence="4">Enhanced entry protein EnhB</fullName>
    </recommendedName>
</protein>
<proteinExistence type="predicted"/>
<dbReference type="RefSeq" id="WP_338521614.1">
    <property type="nucleotide sequence ID" value="NZ_CP135136.1"/>
</dbReference>
<evidence type="ECO:0000256" key="1">
    <source>
        <dbReference type="SAM" id="SignalP"/>
    </source>
</evidence>
<dbReference type="Proteomes" id="UP001360424">
    <property type="component" value="Chromosome"/>
</dbReference>
<keyword evidence="1" id="KW-0732">Signal</keyword>
<keyword evidence="3" id="KW-1185">Reference proteome</keyword>
<reference evidence="2" key="1">
    <citation type="submission" date="2023-09" db="EMBL/GenBank/DDBJ databases">
        <title>Genomes of two closely related lineages of the louse Polyplax serrata with different host specificities.</title>
        <authorList>
            <person name="Martinu J."/>
            <person name="Tarabai H."/>
            <person name="Stefka J."/>
            <person name="Hypsa V."/>
        </authorList>
    </citation>
    <scope>NUCLEOTIDE SEQUENCE [LARGE SCALE GENOMIC DNA]</scope>
    <source>
        <strain evidence="2">HR10_N</strain>
    </source>
</reference>
<evidence type="ECO:0000313" key="3">
    <source>
        <dbReference type="Proteomes" id="UP001360424"/>
    </source>
</evidence>